<feature type="region of interest" description="Disordered" evidence="1">
    <location>
        <begin position="71"/>
        <end position="121"/>
    </location>
</feature>
<comment type="caution">
    <text evidence="2">The sequence shown here is derived from an EMBL/GenBank/DDBJ whole genome shotgun (WGS) entry which is preliminary data.</text>
</comment>
<proteinExistence type="predicted"/>
<accession>K0R7B5</accession>
<feature type="region of interest" description="Disordered" evidence="1">
    <location>
        <begin position="499"/>
        <end position="520"/>
    </location>
</feature>
<reference evidence="2 3" key="1">
    <citation type="journal article" date="2012" name="Genome Biol.">
        <title>Genome and low-iron response of an oceanic diatom adapted to chronic iron limitation.</title>
        <authorList>
            <person name="Lommer M."/>
            <person name="Specht M."/>
            <person name="Roy A.S."/>
            <person name="Kraemer L."/>
            <person name="Andreson R."/>
            <person name="Gutowska M.A."/>
            <person name="Wolf J."/>
            <person name="Bergner S.V."/>
            <person name="Schilhabel M.B."/>
            <person name="Klostermeier U.C."/>
            <person name="Beiko R.G."/>
            <person name="Rosenstiel P."/>
            <person name="Hippler M."/>
            <person name="Laroche J."/>
        </authorList>
    </citation>
    <scope>NUCLEOTIDE SEQUENCE [LARGE SCALE GENOMIC DNA]</scope>
    <source>
        <strain evidence="2 3">CCMP1005</strain>
    </source>
</reference>
<dbReference type="Proteomes" id="UP000266841">
    <property type="component" value="Unassembled WGS sequence"/>
</dbReference>
<feature type="compositionally biased region" description="Polar residues" evidence="1">
    <location>
        <begin position="102"/>
        <end position="116"/>
    </location>
</feature>
<evidence type="ECO:0008006" key="4">
    <source>
        <dbReference type="Google" id="ProtNLM"/>
    </source>
</evidence>
<feature type="region of interest" description="Disordered" evidence="1">
    <location>
        <begin position="452"/>
        <end position="476"/>
    </location>
</feature>
<organism evidence="2 3">
    <name type="scientific">Thalassiosira oceanica</name>
    <name type="common">Marine diatom</name>
    <dbReference type="NCBI Taxonomy" id="159749"/>
    <lineage>
        <taxon>Eukaryota</taxon>
        <taxon>Sar</taxon>
        <taxon>Stramenopiles</taxon>
        <taxon>Ochrophyta</taxon>
        <taxon>Bacillariophyta</taxon>
        <taxon>Coscinodiscophyceae</taxon>
        <taxon>Thalassiosirophycidae</taxon>
        <taxon>Thalassiosirales</taxon>
        <taxon>Thalassiosiraceae</taxon>
        <taxon>Thalassiosira</taxon>
    </lineage>
</organism>
<dbReference type="OrthoDB" id="43847at2759"/>
<feature type="compositionally biased region" description="Polar residues" evidence="1">
    <location>
        <begin position="250"/>
        <end position="260"/>
    </location>
</feature>
<dbReference type="EMBL" id="AGNL01045438">
    <property type="protein sequence ID" value="EJK48775.1"/>
    <property type="molecule type" value="Genomic_DNA"/>
</dbReference>
<evidence type="ECO:0000256" key="1">
    <source>
        <dbReference type="SAM" id="MobiDB-lite"/>
    </source>
</evidence>
<protein>
    <recommendedName>
        <fullName evidence="4">Plastid lipid-associated protein/fibrillin conserved domain-containing protein</fullName>
    </recommendedName>
</protein>
<gene>
    <name evidence="2" type="ORF">THAOC_32399</name>
</gene>
<evidence type="ECO:0000313" key="2">
    <source>
        <dbReference type="EMBL" id="EJK48775.1"/>
    </source>
</evidence>
<keyword evidence="3" id="KW-1185">Reference proteome</keyword>
<feature type="compositionally biased region" description="Basic and acidic residues" evidence="1">
    <location>
        <begin position="74"/>
        <end position="92"/>
    </location>
</feature>
<feature type="compositionally biased region" description="Basic residues" evidence="1">
    <location>
        <begin position="33"/>
        <end position="44"/>
    </location>
</feature>
<feature type="region of interest" description="Disordered" evidence="1">
    <location>
        <begin position="28"/>
        <end position="57"/>
    </location>
</feature>
<dbReference type="AlphaFoldDB" id="K0R7B5"/>
<dbReference type="OMA" id="TENPFRT"/>
<feature type="region of interest" description="Disordered" evidence="1">
    <location>
        <begin position="250"/>
        <end position="273"/>
    </location>
</feature>
<sequence length="520" mass="57880">MKPLLDRRTPCLLALVLPWSGQSLCPSGFRQSRTQHRHRHPRHLVGRDGSNAGGSIRESLSSALTPLRLSPIDPKCDVADEASDRNDLSGVREEEEEEESGASWSNTTQVLSSASADTPPHFINRESAVGIGGSTGVVYDVNKLKRNLVQESVRGCKEELLLLLGSGRRDVKSTTRNASGTAPRWRRDRDDFIEERLAALVQANPVSTTTDSNLLDGAWSFAFKSHSASTILDTTRFLLSKTKRPLNTSVAVSKDSNSASRGGPWRFRTGKTENPFRSSTRQINLENLSADENAHVIDQNRVLGGLFQSTRRYDVYGLTRTALDLDLAEIETRIFGICLSFKSRKDIAGTDLGQPIEIQVLYLDSDLCVTTGGIGLTGPLHVYTKSEEWVSGGAQRKLRLIVRTAEWLASIQSPFRIRQRLMSTIEAVTNRRDANSRQRKVSDELSSINIGELDIDEDGNTKEDPAWDGEDDPFMHLSPNERMDVLRKMSLDEIYQSAVERKQENNKKRRKSGIKFSGSK</sequence>
<name>K0R7B5_THAOC</name>
<evidence type="ECO:0000313" key="3">
    <source>
        <dbReference type="Proteomes" id="UP000266841"/>
    </source>
</evidence>
<dbReference type="eggNOG" id="ENOG502SQI7">
    <property type="taxonomic scope" value="Eukaryota"/>
</dbReference>